<dbReference type="Proteomes" id="UP000320475">
    <property type="component" value="Unassembled WGS sequence"/>
</dbReference>
<gene>
    <name evidence="2" type="ORF">SeLEV6574_g07783</name>
</gene>
<organism evidence="2 3">
    <name type="scientific">Synchytrium endobioticum</name>
    <dbReference type="NCBI Taxonomy" id="286115"/>
    <lineage>
        <taxon>Eukaryota</taxon>
        <taxon>Fungi</taxon>
        <taxon>Fungi incertae sedis</taxon>
        <taxon>Chytridiomycota</taxon>
        <taxon>Chytridiomycota incertae sedis</taxon>
        <taxon>Chytridiomycetes</taxon>
        <taxon>Synchytriales</taxon>
        <taxon>Synchytriaceae</taxon>
        <taxon>Synchytrium</taxon>
    </lineage>
</organism>
<sequence>MKRTMSWVYTSKVPARIAEAAAVRDDVGRLEGSASDDLQQLRDTPVTDYHPHVGTVGHATEMLSPNLRMPYDPSSSTENHRGSISMGPRPQEDIAGTRTDARSRGWIG</sequence>
<protein>
    <submittedName>
        <fullName evidence="2">Uncharacterized protein</fullName>
    </submittedName>
</protein>
<evidence type="ECO:0000256" key="1">
    <source>
        <dbReference type="SAM" id="MobiDB-lite"/>
    </source>
</evidence>
<dbReference type="EMBL" id="QEAM01000613">
    <property type="protein sequence ID" value="TPX38437.1"/>
    <property type="molecule type" value="Genomic_DNA"/>
</dbReference>
<feature type="compositionally biased region" description="Basic and acidic residues" evidence="1">
    <location>
        <begin position="99"/>
        <end position="108"/>
    </location>
</feature>
<evidence type="ECO:0000313" key="2">
    <source>
        <dbReference type="EMBL" id="TPX38437.1"/>
    </source>
</evidence>
<evidence type="ECO:0000313" key="3">
    <source>
        <dbReference type="Proteomes" id="UP000320475"/>
    </source>
</evidence>
<name>A0A507CBJ9_9FUNG</name>
<accession>A0A507CBJ9</accession>
<feature type="region of interest" description="Disordered" evidence="1">
    <location>
        <begin position="34"/>
        <end position="108"/>
    </location>
</feature>
<proteinExistence type="predicted"/>
<comment type="caution">
    <text evidence="2">The sequence shown here is derived from an EMBL/GenBank/DDBJ whole genome shotgun (WGS) entry which is preliminary data.</text>
</comment>
<reference evidence="2 3" key="1">
    <citation type="journal article" date="2019" name="Sci. Rep.">
        <title>Comparative genomics of chytrid fungi reveal insights into the obligate biotrophic and pathogenic lifestyle of Synchytrium endobioticum.</title>
        <authorList>
            <person name="van de Vossenberg B.T.L.H."/>
            <person name="Warris S."/>
            <person name="Nguyen H.D.T."/>
            <person name="van Gent-Pelzer M.P.E."/>
            <person name="Joly D.L."/>
            <person name="van de Geest H.C."/>
            <person name="Bonants P.J.M."/>
            <person name="Smith D.S."/>
            <person name="Levesque C.A."/>
            <person name="van der Lee T.A.J."/>
        </authorList>
    </citation>
    <scope>NUCLEOTIDE SEQUENCE [LARGE SCALE GENOMIC DNA]</scope>
    <source>
        <strain evidence="2 3">LEV6574</strain>
    </source>
</reference>
<dbReference type="VEuPathDB" id="FungiDB:SeMB42_g07108"/>
<dbReference type="AlphaFoldDB" id="A0A507CBJ9"/>